<name>A0A699TSQ7_TANCI</name>
<reference evidence="1" key="1">
    <citation type="journal article" date="2019" name="Sci. Rep.">
        <title>Draft genome of Tanacetum cinerariifolium, the natural source of mosquito coil.</title>
        <authorList>
            <person name="Yamashiro T."/>
            <person name="Shiraishi A."/>
            <person name="Satake H."/>
            <person name="Nakayama K."/>
        </authorList>
    </citation>
    <scope>NUCLEOTIDE SEQUENCE</scope>
</reference>
<evidence type="ECO:0000313" key="1">
    <source>
        <dbReference type="EMBL" id="GFD12138.1"/>
    </source>
</evidence>
<comment type="caution">
    <text evidence="1">The sequence shown here is derived from an EMBL/GenBank/DDBJ whole genome shotgun (WGS) entry which is preliminary data.</text>
</comment>
<dbReference type="EMBL" id="BKCJ011263669">
    <property type="protein sequence ID" value="GFD12138.1"/>
    <property type="molecule type" value="Genomic_DNA"/>
</dbReference>
<organism evidence="1">
    <name type="scientific">Tanacetum cinerariifolium</name>
    <name type="common">Dalmatian daisy</name>
    <name type="synonym">Chrysanthemum cinerariifolium</name>
    <dbReference type="NCBI Taxonomy" id="118510"/>
    <lineage>
        <taxon>Eukaryota</taxon>
        <taxon>Viridiplantae</taxon>
        <taxon>Streptophyta</taxon>
        <taxon>Embryophyta</taxon>
        <taxon>Tracheophyta</taxon>
        <taxon>Spermatophyta</taxon>
        <taxon>Magnoliopsida</taxon>
        <taxon>eudicotyledons</taxon>
        <taxon>Gunneridae</taxon>
        <taxon>Pentapetalae</taxon>
        <taxon>asterids</taxon>
        <taxon>campanulids</taxon>
        <taxon>Asterales</taxon>
        <taxon>Asteraceae</taxon>
        <taxon>Asteroideae</taxon>
        <taxon>Anthemideae</taxon>
        <taxon>Anthemidinae</taxon>
        <taxon>Tanacetum</taxon>
    </lineage>
</organism>
<feature type="non-terminal residue" evidence="1">
    <location>
        <position position="1"/>
    </location>
</feature>
<proteinExistence type="predicted"/>
<gene>
    <name evidence="1" type="ORF">Tci_884107</name>
</gene>
<sequence length="199" mass="20237">VGVAWGVGGGVVAILTRVVDEGRKRVARIAAGVVVVAGVGGAARQGQALEGFAVSTQVQLGREHPVDVVFEVAEVAVVGHAAYHVVYVVRRAVAFGPGAVAIRAVGVVDGIGKGCQREEAAVVVKHVAAVGRIHAVGAVHRGGVDLGKVAVHVHPQVEAFGHVDVQVRAVVIAALVVVVVDAGGTAEILQHPVLKQITY</sequence>
<protein>
    <submittedName>
        <fullName evidence="1">Uncharacterized protein</fullName>
    </submittedName>
</protein>
<accession>A0A699TSQ7</accession>
<dbReference type="AlphaFoldDB" id="A0A699TSQ7"/>